<dbReference type="InParanoid" id="A0A6M4H7X2"/>
<evidence type="ECO:0008006" key="4">
    <source>
        <dbReference type="Google" id="ProtNLM"/>
    </source>
</evidence>
<dbReference type="AlphaFoldDB" id="A0A6M4H7X2"/>
<keyword evidence="1" id="KW-0732">Signal</keyword>
<accession>A0A6M4H7X2</accession>
<dbReference type="RefSeq" id="WP_171163329.1">
    <property type="nucleotide sequence ID" value="NZ_CP053073.1"/>
</dbReference>
<evidence type="ECO:0000256" key="1">
    <source>
        <dbReference type="SAM" id="SignalP"/>
    </source>
</evidence>
<dbReference type="KEGG" id="upl:DSM104440_02585"/>
<name>A0A6M4H7X2_9PROT</name>
<evidence type="ECO:0000313" key="2">
    <source>
        <dbReference type="EMBL" id="QJR15759.1"/>
    </source>
</evidence>
<keyword evidence="3" id="KW-1185">Reference proteome</keyword>
<organism evidence="2 3">
    <name type="scientific">Usitatibacter palustris</name>
    <dbReference type="NCBI Taxonomy" id="2732487"/>
    <lineage>
        <taxon>Bacteria</taxon>
        <taxon>Pseudomonadati</taxon>
        <taxon>Pseudomonadota</taxon>
        <taxon>Betaproteobacteria</taxon>
        <taxon>Nitrosomonadales</taxon>
        <taxon>Usitatibacteraceae</taxon>
        <taxon>Usitatibacter</taxon>
    </lineage>
</organism>
<sequence length="230" mass="25102">MKARGLPLLALLAVLPVQALSPAATELVAVEKKAADADCRGMLVGIEFLIASMAGDAAREADARRRSMAPDPEAVALRKRRAELLNDVSKIPKEDVDAVMSHRETTKEACPWQRVHQGVPKTLRPAPSADQARQMAMRYVPLVLARGRACEALDAKRKGEIDRAWAASRFSKLALPEMQAQAREALAWMRYDLAIKPDSKYAKPEAAASYCTGAEDLKRLEAAMPAGFLK</sequence>
<feature type="chain" id="PRO_5026907164" description="Lysozyme inhibitor LprI N-terminal domain-containing protein" evidence="1">
    <location>
        <begin position="20"/>
        <end position="230"/>
    </location>
</feature>
<dbReference type="EMBL" id="CP053073">
    <property type="protein sequence ID" value="QJR15759.1"/>
    <property type="molecule type" value="Genomic_DNA"/>
</dbReference>
<proteinExistence type="predicted"/>
<evidence type="ECO:0000313" key="3">
    <source>
        <dbReference type="Proteomes" id="UP000503096"/>
    </source>
</evidence>
<feature type="signal peptide" evidence="1">
    <location>
        <begin position="1"/>
        <end position="19"/>
    </location>
</feature>
<protein>
    <recommendedName>
        <fullName evidence="4">Lysozyme inhibitor LprI N-terminal domain-containing protein</fullName>
    </recommendedName>
</protein>
<reference evidence="2 3" key="1">
    <citation type="submission" date="2020-04" db="EMBL/GenBank/DDBJ databases">
        <title>Usitatibacter rugosus gen. nov., sp. nov. and Usitatibacter palustris sp. nov., novel members of Usitatibacteraceae fam. nov. within the order Nitrosomonadales isolated from soil.</title>
        <authorList>
            <person name="Huber K.J."/>
            <person name="Neumann-Schaal M."/>
            <person name="Geppert A."/>
            <person name="Luckner M."/>
            <person name="Wanner G."/>
            <person name="Overmann J."/>
        </authorList>
    </citation>
    <scope>NUCLEOTIDE SEQUENCE [LARGE SCALE GENOMIC DNA]</scope>
    <source>
        <strain evidence="2 3">Swamp67</strain>
    </source>
</reference>
<dbReference type="Proteomes" id="UP000503096">
    <property type="component" value="Chromosome"/>
</dbReference>
<gene>
    <name evidence="2" type="ORF">DSM104440_02585</name>
</gene>